<dbReference type="Proteomes" id="UP000789706">
    <property type="component" value="Unassembled WGS sequence"/>
</dbReference>
<dbReference type="GO" id="GO:0004630">
    <property type="term" value="F:phospholipase D activity"/>
    <property type="evidence" value="ECO:0007669"/>
    <property type="project" value="UniProtKB-UniRule"/>
</dbReference>
<evidence type="ECO:0000256" key="6">
    <source>
        <dbReference type="ARBA" id="ARBA00023098"/>
    </source>
</evidence>
<dbReference type="Gene3D" id="3.30.870.10">
    <property type="entry name" value="Endonuclease Chain A"/>
    <property type="match status" value="2"/>
</dbReference>
<dbReference type="PANTHER" id="PTHR18896:SF76">
    <property type="entry name" value="PHOSPHOLIPASE"/>
    <property type="match status" value="1"/>
</dbReference>
<protein>
    <recommendedName>
        <fullName evidence="7">Phospholipase</fullName>
        <ecNumber evidence="7">3.1.4.4</ecNumber>
    </recommendedName>
</protein>
<dbReference type="GO" id="GO:0006654">
    <property type="term" value="P:phosphatidic acid biosynthetic process"/>
    <property type="evidence" value="ECO:0007669"/>
    <property type="project" value="InterPro"/>
</dbReference>
<dbReference type="AlphaFoldDB" id="A0A9N8VZU6"/>
<evidence type="ECO:0000256" key="2">
    <source>
        <dbReference type="ARBA" id="ARBA00008664"/>
    </source>
</evidence>
<dbReference type="GO" id="GO:0035556">
    <property type="term" value="P:intracellular signal transduction"/>
    <property type="evidence" value="ECO:0007669"/>
    <property type="project" value="InterPro"/>
</dbReference>
<dbReference type="InterPro" id="IPR001683">
    <property type="entry name" value="PX_dom"/>
</dbReference>
<dbReference type="PANTHER" id="PTHR18896">
    <property type="entry name" value="PHOSPHOLIPASE D"/>
    <property type="match status" value="1"/>
</dbReference>
<dbReference type="EC" id="3.1.4.4" evidence="7"/>
<comment type="similarity">
    <text evidence="2 7">Belongs to the phospholipase D family.</text>
</comment>
<reference evidence="11" key="1">
    <citation type="submission" date="2021-06" db="EMBL/GenBank/DDBJ databases">
        <authorList>
            <person name="Kallberg Y."/>
            <person name="Tangrot J."/>
            <person name="Rosling A."/>
        </authorList>
    </citation>
    <scope>NUCLEOTIDE SEQUENCE</scope>
    <source>
        <strain evidence="11">AZ414A</strain>
    </source>
</reference>
<accession>A0A9N8VZU6</accession>
<dbReference type="Gene3D" id="3.30.1520.10">
    <property type="entry name" value="Phox-like domain"/>
    <property type="match status" value="1"/>
</dbReference>
<dbReference type="OrthoDB" id="14911at2759"/>
<evidence type="ECO:0000256" key="4">
    <source>
        <dbReference type="ARBA" id="ARBA00022801"/>
    </source>
</evidence>
<dbReference type="CDD" id="cd09141">
    <property type="entry name" value="PLDc_vPLD1_2_yPLD_like_2"/>
    <property type="match status" value="1"/>
</dbReference>
<evidence type="ECO:0000256" key="3">
    <source>
        <dbReference type="ARBA" id="ARBA00022737"/>
    </source>
</evidence>
<dbReference type="InterPro" id="IPR036871">
    <property type="entry name" value="PX_dom_sf"/>
</dbReference>
<dbReference type="CDD" id="cd09138">
    <property type="entry name" value="PLDc_vPLD1_2_yPLD_like_1"/>
    <property type="match status" value="1"/>
</dbReference>
<feature type="domain" description="PX" evidence="10">
    <location>
        <begin position="235"/>
        <end position="359"/>
    </location>
</feature>
<gene>
    <name evidence="11" type="ORF">DEBURN_LOCUS3063</name>
</gene>
<keyword evidence="12" id="KW-1185">Reference proteome</keyword>
<feature type="compositionally biased region" description="Polar residues" evidence="8">
    <location>
        <begin position="924"/>
        <end position="933"/>
    </location>
</feature>
<dbReference type="Pfam" id="PF00614">
    <property type="entry name" value="PLDc"/>
    <property type="match status" value="1"/>
</dbReference>
<dbReference type="PROSITE" id="PS50195">
    <property type="entry name" value="PX"/>
    <property type="match status" value="1"/>
</dbReference>
<comment type="catalytic activity">
    <reaction evidence="1 7">
        <text>a 1,2-diacyl-sn-glycero-3-phosphocholine + H2O = a 1,2-diacyl-sn-glycero-3-phosphate + choline + H(+)</text>
        <dbReference type="Rhea" id="RHEA:14445"/>
        <dbReference type="ChEBI" id="CHEBI:15354"/>
        <dbReference type="ChEBI" id="CHEBI:15377"/>
        <dbReference type="ChEBI" id="CHEBI:15378"/>
        <dbReference type="ChEBI" id="CHEBI:57643"/>
        <dbReference type="ChEBI" id="CHEBI:58608"/>
        <dbReference type="EC" id="3.1.4.4"/>
    </reaction>
</comment>
<feature type="compositionally biased region" description="Polar residues" evidence="8">
    <location>
        <begin position="37"/>
        <end position="48"/>
    </location>
</feature>
<comment type="caution">
    <text evidence="11">The sequence shown here is derived from an EMBL/GenBank/DDBJ whole genome shotgun (WGS) entry which is preliminary data.</text>
</comment>
<dbReference type="InterPro" id="IPR015679">
    <property type="entry name" value="PLipase_D_fam"/>
</dbReference>
<dbReference type="InterPro" id="IPR016555">
    <property type="entry name" value="PLipase_D_euk"/>
</dbReference>
<evidence type="ECO:0000313" key="11">
    <source>
        <dbReference type="EMBL" id="CAG8468958.1"/>
    </source>
</evidence>
<evidence type="ECO:0000313" key="12">
    <source>
        <dbReference type="Proteomes" id="UP000789706"/>
    </source>
</evidence>
<dbReference type="SUPFAM" id="SSF64268">
    <property type="entry name" value="PX domain"/>
    <property type="match status" value="1"/>
</dbReference>
<keyword evidence="4 7" id="KW-0378">Hydrolase</keyword>
<organism evidence="11 12">
    <name type="scientific">Diversispora eburnea</name>
    <dbReference type="NCBI Taxonomy" id="1213867"/>
    <lineage>
        <taxon>Eukaryota</taxon>
        <taxon>Fungi</taxon>
        <taxon>Fungi incertae sedis</taxon>
        <taxon>Mucoromycota</taxon>
        <taxon>Glomeromycotina</taxon>
        <taxon>Glomeromycetes</taxon>
        <taxon>Diversisporales</taxon>
        <taxon>Diversisporaceae</taxon>
        <taxon>Diversispora</taxon>
    </lineage>
</organism>
<dbReference type="PROSITE" id="PS50035">
    <property type="entry name" value="PLD"/>
    <property type="match status" value="1"/>
</dbReference>
<evidence type="ECO:0000256" key="5">
    <source>
        <dbReference type="ARBA" id="ARBA00022963"/>
    </source>
</evidence>
<dbReference type="Pfam" id="PF00787">
    <property type="entry name" value="PX"/>
    <property type="match status" value="1"/>
</dbReference>
<name>A0A9N8VZU6_9GLOM</name>
<feature type="compositionally biased region" description="Basic and acidic residues" evidence="8">
    <location>
        <begin position="88"/>
        <end position="101"/>
    </location>
</feature>
<evidence type="ECO:0000259" key="10">
    <source>
        <dbReference type="PROSITE" id="PS50195"/>
    </source>
</evidence>
<evidence type="ECO:0000259" key="9">
    <source>
        <dbReference type="PROSITE" id="PS50035"/>
    </source>
</evidence>
<keyword evidence="3" id="KW-0677">Repeat</keyword>
<evidence type="ECO:0000256" key="8">
    <source>
        <dbReference type="SAM" id="MobiDB-lite"/>
    </source>
</evidence>
<dbReference type="InterPro" id="IPR001736">
    <property type="entry name" value="PLipase_D/transphosphatidylase"/>
</dbReference>
<evidence type="ECO:0000256" key="1">
    <source>
        <dbReference type="ARBA" id="ARBA00000798"/>
    </source>
</evidence>
<feature type="region of interest" description="Disordered" evidence="8">
    <location>
        <begin position="88"/>
        <end position="122"/>
    </location>
</feature>
<keyword evidence="5 7" id="KW-0442">Lipid degradation</keyword>
<dbReference type="GO" id="GO:0035091">
    <property type="term" value="F:phosphatidylinositol binding"/>
    <property type="evidence" value="ECO:0007669"/>
    <property type="project" value="InterPro"/>
</dbReference>
<sequence length="1188" mass="136545">MVETEEQNGSNSNNSDKREHNKKARFGKNTLALLEAHTSNNSSDTPRTSLSSRNSESSDNEDIGDNLEPETNWQQVIVNSFFKLIGEEQPRSTTHNSERSLRSRRKNSKGTSNTPFIPTAAQLNAPYIEEQDPENYEFLGPSPDINQTSERHSIDEQSNSMGEPGPSKVRESLKESILKTKKLATVNRIFSTPGGKKHLQDTNVDLLSFPSLIAVPLLWARKDHKDRRSPPILVDFLKLAITDSYIDADSKNWQNSFRIELEYGDVKWVVKRTGFDFITLHLSLNRRTDLPDIPRFPSGITNWFRANLFNWHTTQVSRQDAARERREELEKYLIALIKSLSLHVAYDLYEFLELSAISITRDMGWKGKEGYIENKVERIKKPICFSLRSGEKWEREWVIVRDSDTTPADVFLFDKDFLCEKINPSGINKVIMIHDHVSIGNSYRRIEMKADVRTLKEFMESVERVKLSSPWVKQHRFDSYAPIRKKAKAKWYIDGKDYLNAVSQAILAATSEIYIEDWWLSPELYLRRPPSENEEFRLDNLLKKKAEEGVMIYIVVYKEVKLALTLDSQHTKTHLRNLHPNIKVQRHPDHGLEGTVFWAKMVVIDSHVAFIGGLDLCFGRYDTHEHELSDLDKDKKFVIWPGQDYSNPRIKDFADVAKNALIDNIERDKFPRMPWHDIAIGMVGQPARDVARHFVRRWNFIKEEKSGGHLDLPFLLPKGEYVSTRDESRFKGTCNAQLLLSSTFWSTGTNPEYSIYNAYCHLIRNSKHFIYIENQFFVTSTENDPNYEVKNLIGGFLVERIIKAHKSNAKFRVIVVMPLLPAFEADLNSNDAGTIRMVMHWQYVSICRGGRSVLEKIKSAGVNPEDYISFFALRNYGKISQVESISTNGSVKDKTVNINPSSIDASVESNEDSQESKNHENEFPNVSENNPVDNKQVKPSGDANNKFVYITEEVYIHSKLLIVDDKYVIIGSANLNDRSQLGYRDSEIAILIEDKSTIKSRMDGNEYMASKFAYTLRNALFKEHLGLLEYQDHSSITKSCLSPDDPRILREMLKEKDPDVISSLEKMAPENELKHPTKEDLIVMDPLSDEFYDYWSKTAQRNTEVYRSVFRCVPDDNVTTWEKYENFVPDRTKVPIGHAANQADVETIKDKLSNVRGHLVEFPTRFLQSENLLSSVISNAVTPAEIFT</sequence>
<evidence type="ECO:0000256" key="7">
    <source>
        <dbReference type="PIRNR" id="PIRNR009376"/>
    </source>
</evidence>
<feature type="region of interest" description="Disordered" evidence="8">
    <location>
        <begin position="134"/>
        <end position="170"/>
    </location>
</feature>
<dbReference type="PIRSF" id="PIRSF009376">
    <property type="entry name" value="Phospholipase_D_euk"/>
    <property type="match status" value="1"/>
</dbReference>
<dbReference type="EMBL" id="CAJVPK010000184">
    <property type="protein sequence ID" value="CAG8468958.1"/>
    <property type="molecule type" value="Genomic_DNA"/>
</dbReference>
<feature type="domain" description="PLD phosphodiesterase" evidence="9">
    <location>
        <begin position="952"/>
        <end position="979"/>
    </location>
</feature>
<proteinExistence type="inferred from homology"/>
<dbReference type="GO" id="GO:0009395">
    <property type="term" value="P:phospholipid catabolic process"/>
    <property type="evidence" value="ECO:0007669"/>
    <property type="project" value="TreeGrafter"/>
</dbReference>
<feature type="region of interest" description="Disordered" evidence="8">
    <location>
        <begin position="1"/>
        <end position="71"/>
    </location>
</feature>
<feature type="compositionally biased region" description="Acidic residues" evidence="8">
    <location>
        <begin position="58"/>
        <end position="68"/>
    </location>
</feature>
<dbReference type="SUPFAM" id="SSF56024">
    <property type="entry name" value="Phospholipase D/nuclease"/>
    <property type="match status" value="2"/>
</dbReference>
<feature type="region of interest" description="Disordered" evidence="8">
    <location>
        <begin position="902"/>
        <end position="939"/>
    </location>
</feature>
<keyword evidence="6" id="KW-0443">Lipid metabolism</keyword>
<dbReference type="SMART" id="SM00155">
    <property type="entry name" value="PLDc"/>
    <property type="match status" value="2"/>
</dbReference>